<dbReference type="InParanoid" id="G2X8B8"/>
<dbReference type="InterPro" id="IPR019775">
    <property type="entry name" value="WD40_repeat_CS"/>
</dbReference>
<organism evidence="14 15">
    <name type="scientific">Verticillium dahliae (strain VdLs.17 / ATCC MYA-4575 / FGSC 10137)</name>
    <name type="common">Verticillium wilt</name>
    <dbReference type="NCBI Taxonomy" id="498257"/>
    <lineage>
        <taxon>Eukaryota</taxon>
        <taxon>Fungi</taxon>
        <taxon>Dikarya</taxon>
        <taxon>Ascomycota</taxon>
        <taxon>Pezizomycotina</taxon>
        <taxon>Sordariomycetes</taxon>
        <taxon>Hypocreomycetidae</taxon>
        <taxon>Glomerellales</taxon>
        <taxon>Plectosphaerellaceae</taxon>
        <taxon>Verticillium</taxon>
    </lineage>
</organism>
<dbReference type="InterPro" id="IPR015943">
    <property type="entry name" value="WD40/YVTN_repeat-like_dom_sf"/>
</dbReference>
<dbReference type="GeneID" id="20707522"/>
<dbReference type="InterPro" id="IPR029058">
    <property type="entry name" value="AB_hydrolase_fold"/>
</dbReference>
<feature type="domain" description="DUF676" evidence="12">
    <location>
        <begin position="53"/>
        <end position="189"/>
    </location>
</feature>
<evidence type="ECO:0000259" key="12">
    <source>
        <dbReference type="Pfam" id="PF05057"/>
    </source>
</evidence>
<dbReference type="InterPro" id="IPR052374">
    <property type="entry name" value="SERAC1"/>
</dbReference>
<keyword evidence="9" id="KW-0472">Membrane</keyword>
<dbReference type="Pfam" id="PF24883">
    <property type="entry name" value="NPHP3_N"/>
    <property type="match status" value="1"/>
</dbReference>
<dbReference type="AlphaFoldDB" id="G2X8B8"/>
<name>G2X8B8_VERDV</name>
<keyword evidence="6" id="KW-0677">Repeat</keyword>
<dbReference type="InterPro" id="IPR001680">
    <property type="entry name" value="WD40_rpt"/>
</dbReference>
<keyword evidence="15" id="KW-1185">Reference proteome</keyword>
<sequence>MKFLWAVLFTTLCVAASLVHCIYTKLKKARRRSQDARPNGLYIISNPENAKFVIVAVHGLGTHPERTWEALPPRSKDSAAKTQPVHLLRHFLKEDFPEARILLHAHNSDWMINAPIKTARQIGEQLIAELTEHLSKHLCLPIVFIGHSFGGIIIKEALCAHGERSSEIIDNTHAIMFLGTPHLGSSLSVIGATVTAMTSVLGSSNTLLLMLGHRNGQLLDLERRFNSLIKLKDARRGKTELLALCEAKPLTLGWLSFGLSQLFVKEKLPCVPGAAFDDAENGADACLAGTRIELLGDIREWLRDPEREPLCWLHGKAGTGKSTIAQSVARERAAAGLLAASFFFKRGEGDRGNARLFFPAIAAQLVSSFPAAAAQMRHTIEANPDIASKPLGEQFRLLVLKPLENVAVASPMTVVIDALDECDGENDIKDLITQLSHIKKITSIPLNFFITSRNEPPIREGFKSIQSIVDELKLEEVSDPSVEQDIERFLLVRLEAIRSLAQLPPGWPQGEDFNLLLKMSVPLFIYAATACRFIEDKRIPGGPQGRLRRWTEHIGGSRLHFTYRPILTQLIDGLDEPEKEAIIKRFHEIVGTIIVSHKYMNFKNEPHIVRNTFQARRPKWISEVRHIDTSWNRQLRSFHGGLAASATFTADNHLAIGELDGTITVVDPDTYQCLQVLEGHRDIVWQCALAPNGNLITCSSDTTIKVWDLPSGMCLKTLLGHKDAVKSIAIAANDLVASRSQDGSVKVWDTTTEECLWTCPIIADDRDIAFASDNGKIRLAIFDTESHIRRHS</sequence>
<dbReference type="GO" id="GO:0016020">
    <property type="term" value="C:membrane"/>
    <property type="evidence" value="ECO:0007669"/>
    <property type="project" value="UniProtKB-SubCell"/>
</dbReference>
<evidence type="ECO:0000313" key="14">
    <source>
        <dbReference type="EMBL" id="EGY15205.1"/>
    </source>
</evidence>
<keyword evidence="7" id="KW-0256">Endoplasmic reticulum</keyword>
<evidence type="ECO:0000256" key="7">
    <source>
        <dbReference type="ARBA" id="ARBA00022824"/>
    </source>
</evidence>
<dbReference type="GO" id="GO:0005783">
    <property type="term" value="C:endoplasmic reticulum"/>
    <property type="evidence" value="ECO:0007669"/>
    <property type="project" value="UniProtKB-SubCell"/>
</dbReference>
<dbReference type="SMART" id="SM00320">
    <property type="entry name" value="WD40"/>
    <property type="match status" value="3"/>
</dbReference>
<evidence type="ECO:0000256" key="6">
    <source>
        <dbReference type="ARBA" id="ARBA00022737"/>
    </source>
</evidence>
<dbReference type="PROSITE" id="PS00678">
    <property type="entry name" value="WD_REPEATS_1"/>
    <property type="match status" value="1"/>
</dbReference>
<evidence type="ECO:0000256" key="8">
    <source>
        <dbReference type="ARBA" id="ARBA00023128"/>
    </source>
</evidence>
<keyword evidence="11" id="KW-0732">Signal</keyword>
<gene>
    <name evidence="14" type="ORF">VDAG_06059</name>
</gene>
<dbReference type="InterPro" id="IPR036322">
    <property type="entry name" value="WD40_repeat_dom_sf"/>
</dbReference>
<reference evidence="15" key="2">
    <citation type="journal article" date="2011" name="PLoS Pathog.">
        <title>Comparative genomics yields insights into niche adaptation of plant vascular wilt pathogens.</title>
        <authorList>
            <person name="Klosterman S.J."/>
            <person name="Subbarao K.V."/>
            <person name="Kang S."/>
            <person name="Veronese P."/>
            <person name="Gold S.E."/>
            <person name="Thomma B.P.H.J."/>
            <person name="Chen Z."/>
            <person name="Henrissat B."/>
            <person name="Lee Y.-H."/>
            <person name="Park J."/>
            <person name="Garcia-Pedrajas M.D."/>
            <person name="Barbara D.J."/>
            <person name="Anchieta A."/>
            <person name="de Jonge R."/>
            <person name="Santhanam P."/>
            <person name="Maruthachalam K."/>
            <person name="Atallah Z."/>
            <person name="Amyotte S.G."/>
            <person name="Paz Z."/>
            <person name="Inderbitzin P."/>
            <person name="Hayes R.J."/>
            <person name="Heiman D.I."/>
            <person name="Young S."/>
            <person name="Zeng Q."/>
            <person name="Engels R."/>
            <person name="Galagan J."/>
            <person name="Cuomo C.A."/>
            <person name="Dobinson K.F."/>
            <person name="Ma L.-J."/>
        </authorList>
    </citation>
    <scope>NUCLEOTIDE SEQUENCE [LARGE SCALE GENOMIC DNA]</scope>
    <source>
        <strain evidence="15">VdLs.17 / ATCC MYA-4575 / FGSC 10137</strain>
    </source>
</reference>
<keyword evidence="8" id="KW-0496">Mitochondrion</keyword>
<dbReference type="PROSITE" id="PS50082">
    <property type="entry name" value="WD_REPEATS_2"/>
    <property type="match status" value="2"/>
</dbReference>
<evidence type="ECO:0000313" key="15">
    <source>
        <dbReference type="Proteomes" id="UP000001611"/>
    </source>
</evidence>
<dbReference type="Gene3D" id="3.40.50.300">
    <property type="entry name" value="P-loop containing nucleotide triphosphate hydrolases"/>
    <property type="match status" value="1"/>
</dbReference>
<dbReference type="Proteomes" id="UP000001611">
    <property type="component" value="Unassembled WGS sequence"/>
</dbReference>
<dbReference type="Gene3D" id="3.40.50.1820">
    <property type="entry name" value="alpha/beta hydrolase"/>
    <property type="match status" value="1"/>
</dbReference>
<evidence type="ECO:0000256" key="9">
    <source>
        <dbReference type="ARBA" id="ARBA00023136"/>
    </source>
</evidence>
<evidence type="ECO:0000259" key="13">
    <source>
        <dbReference type="Pfam" id="PF24883"/>
    </source>
</evidence>
<feature type="chain" id="PRO_5012406918" evidence="11">
    <location>
        <begin position="16"/>
        <end position="792"/>
    </location>
</feature>
<dbReference type="Pfam" id="PF05057">
    <property type="entry name" value="DUF676"/>
    <property type="match status" value="1"/>
</dbReference>
<feature type="signal peptide" evidence="11">
    <location>
        <begin position="1"/>
        <end position="15"/>
    </location>
</feature>
<dbReference type="KEGG" id="vda:VDAG_06059"/>
<dbReference type="SUPFAM" id="SSF52540">
    <property type="entry name" value="P-loop containing nucleoside triphosphate hydrolases"/>
    <property type="match status" value="1"/>
</dbReference>
<evidence type="ECO:0000256" key="5">
    <source>
        <dbReference type="ARBA" id="ARBA00022574"/>
    </source>
</evidence>
<evidence type="ECO:0000256" key="11">
    <source>
        <dbReference type="SAM" id="SignalP"/>
    </source>
</evidence>
<dbReference type="SUPFAM" id="SSF50978">
    <property type="entry name" value="WD40 repeat-like"/>
    <property type="match status" value="1"/>
</dbReference>
<dbReference type="InterPro" id="IPR027417">
    <property type="entry name" value="P-loop_NTPase"/>
</dbReference>
<feature type="domain" description="Nephrocystin 3-like N-terminal" evidence="13">
    <location>
        <begin position="298"/>
        <end position="453"/>
    </location>
</feature>
<comment type="similarity">
    <text evidence="4">Belongs to the putative lipase ROG1 family.</text>
</comment>
<evidence type="ECO:0000256" key="3">
    <source>
        <dbReference type="ARBA" id="ARBA00004370"/>
    </source>
</evidence>
<dbReference type="RefSeq" id="XP_009657368.1">
    <property type="nucleotide sequence ID" value="XM_009659073.1"/>
</dbReference>
<dbReference type="Gene3D" id="2.130.10.10">
    <property type="entry name" value="YVTN repeat-like/Quinoprotein amine dehydrogenase"/>
    <property type="match status" value="1"/>
</dbReference>
<proteinExistence type="inferred from homology"/>
<dbReference type="InterPro" id="IPR056884">
    <property type="entry name" value="NPHP3-like_N"/>
</dbReference>
<feature type="repeat" description="WD" evidence="10">
    <location>
        <begin position="718"/>
        <end position="758"/>
    </location>
</feature>
<accession>G2X8B8</accession>
<dbReference type="SUPFAM" id="SSF53474">
    <property type="entry name" value="alpha/beta-Hydrolases"/>
    <property type="match status" value="1"/>
</dbReference>
<protein>
    <submittedName>
        <fullName evidence="14">Mut11</fullName>
    </submittedName>
</protein>
<dbReference type="PANTHER" id="PTHR48182">
    <property type="entry name" value="PROTEIN SERAC1"/>
    <property type="match status" value="1"/>
</dbReference>
<dbReference type="STRING" id="498257.G2X8B8"/>
<dbReference type="eggNOG" id="KOG0266">
    <property type="taxonomic scope" value="Eukaryota"/>
</dbReference>
<dbReference type="InterPro" id="IPR007751">
    <property type="entry name" value="DUF676_lipase-like"/>
</dbReference>
<dbReference type="EMBL" id="DS572707">
    <property type="protein sequence ID" value="EGY15205.1"/>
    <property type="molecule type" value="Genomic_DNA"/>
</dbReference>
<dbReference type="HOGENOM" id="CLU_327049_0_0_1"/>
<dbReference type="OMA" id="AGHENCI"/>
<keyword evidence="5 10" id="KW-0853">WD repeat</keyword>
<dbReference type="PROSITE" id="PS50294">
    <property type="entry name" value="WD_REPEATS_REGION"/>
    <property type="match status" value="2"/>
</dbReference>
<feature type="repeat" description="WD" evidence="10">
    <location>
        <begin position="677"/>
        <end position="717"/>
    </location>
</feature>
<evidence type="ECO:0000256" key="10">
    <source>
        <dbReference type="PROSITE-ProRule" id="PRU00221"/>
    </source>
</evidence>
<evidence type="ECO:0000256" key="1">
    <source>
        <dbReference type="ARBA" id="ARBA00004173"/>
    </source>
</evidence>
<dbReference type="OrthoDB" id="538223at2759"/>
<dbReference type="Pfam" id="PF00400">
    <property type="entry name" value="WD40"/>
    <property type="match status" value="2"/>
</dbReference>
<comment type="subcellular location">
    <subcellularLocation>
        <location evidence="2">Endoplasmic reticulum</location>
    </subcellularLocation>
    <subcellularLocation>
        <location evidence="3">Membrane</location>
    </subcellularLocation>
    <subcellularLocation>
        <location evidence="1">Mitochondrion</location>
    </subcellularLocation>
</comment>
<dbReference type="GO" id="GO:0005739">
    <property type="term" value="C:mitochondrion"/>
    <property type="evidence" value="ECO:0007669"/>
    <property type="project" value="UniProtKB-SubCell"/>
</dbReference>
<reference evidence="14 15" key="1">
    <citation type="submission" date="2008-03" db="EMBL/GenBank/DDBJ databases">
        <title>The Genome Sequence of Verticillium dahliae VdLs.17.</title>
        <authorList>
            <consortium name="The Broad Institute Genome Sequencing Platform"/>
            <person name="Ma L.-J.J."/>
            <person name="Klosterman S.J."/>
            <person name="Subbarao K."/>
            <person name="Dobinson K."/>
            <person name="Veronese P."/>
            <person name="Kang S."/>
            <person name="Gold S.E."/>
            <person name="Young S."/>
            <person name="Jaffe D."/>
            <person name="Gnerre S."/>
            <person name="Berlin A."/>
            <person name="Heiman D."/>
            <person name="Hepburn T."/>
            <person name="Sykes S."/>
            <person name="Alvarado L."/>
            <person name="Kodira C.D."/>
            <person name="Lander E."/>
            <person name="Galagan J."/>
            <person name="Nusbaum C."/>
            <person name="Birren B."/>
        </authorList>
    </citation>
    <scope>NUCLEOTIDE SEQUENCE [LARGE SCALE GENOMIC DNA]</scope>
    <source>
        <strain evidence="15">VdLs.17 / ATCC MYA-4575 / FGSC 10137</strain>
    </source>
</reference>
<evidence type="ECO:0000256" key="4">
    <source>
        <dbReference type="ARBA" id="ARBA00007920"/>
    </source>
</evidence>
<evidence type="ECO:0000256" key="2">
    <source>
        <dbReference type="ARBA" id="ARBA00004240"/>
    </source>
</evidence>
<dbReference type="PANTHER" id="PTHR48182:SF2">
    <property type="entry name" value="PROTEIN SERAC1"/>
    <property type="match status" value="1"/>
</dbReference>